<dbReference type="Gene3D" id="2.102.10.10">
    <property type="entry name" value="Rieske [2Fe-2S] iron-sulphur domain"/>
    <property type="match status" value="1"/>
</dbReference>
<dbReference type="RefSeq" id="WP_091392066.1">
    <property type="nucleotide sequence ID" value="NZ_FNQY01000001.1"/>
</dbReference>
<dbReference type="Pfam" id="PF00355">
    <property type="entry name" value="Rieske"/>
    <property type="match status" value="1"/>
</dbReference>
<name>A0A1H3VI41_9BACT</name>
<gene>
    <name evidence="8" type="ORF">SAMN05192529_101100</name>
</gene>
<dbReference type="GO" id="GO:0046872">
    <property type="term" value="F:metal ion binding"/>
    <property type="evidence" value="ECO:0007669"/>
    <property type="project" value="UniProtKB-KW"/>
</dbReference>
<dbReference type="InterPro" id="IPR036922">
    <property type="entry name" value="Rieske_2Fe-2S_sf"/>
</dbReference>
<dbReference type="EMBL" id="FNQY01000001">
    <property type="protein sequence ID" value="SDZ73924.1"/>
    <property type="molecule type" value="Genomic_DNA"/>
</dbReference>
<evidence type="ECO:0000256" key="5">
    <source>
        <dbReference type="ARBA" id="ARBA00034078"/>
    </source>
</evidence>
<keyword evidence="9" id="KW-1185">Reference proteome</keyword>
<sequence>MSLYKLADRLQEIRFSKNGLCSMELEGRKITLARKGDRLFAFSGTCPHAGHDLADGYLDSKNCIVCPLHNYRFSLSNGFDTSGEGYHIKIYKTKRLSDGWYVDFI</sequence>
<keyword evidence="4" id="KW-0411">Iron-sulfur</keyword>
<evidence type="ECO:0000256" key="1">
    <source>
        <dbReference type="ARBA" id="ARBA00022714"/>
    </source>
</evidence>
<evidence type="ECO:0000256" key="3">
    <source>
        <dbReference type="ARBA" id="ARBA00023004"/>
    </source>
</evidence>
<keyword evidence="3" id="KW-0408">Iron</keyword>
<evidence type="ECO:0000313" key="9">
    <source>
        <dbReference type="Proteomes" id="UP000199041"/>
    </source>
</evidence>
<dbReference type="InterPro" id="IPR017941">
    <property type="entry name" value="Rieske_2Fe-2S"/>
</dbReference>
<reference evidence="8 9" key="1">
    <citation type="submission" date="2016-10" db="EMBL/GenBank/DDBJ databases">
        <authorList>
            <person name="de Groot N.N."/>
        </authorList>
    </citation>
    <scope>NUCLEOTIDE SEQUENCE [LARGE SCALE GENOMIC DNA]</scope>
    <source>
        <strain evidence="8 9">Vu-144</strain>
    </source>
</reference>
<evidence type="ECO:0000259" key="7">
    <source>
        <dbReference type="PROSITE" id="PS51296"/>
    </source>
</evidence>
<dbReference type="PROSITE" id="PS51296">
    <property type="entry name" value="RIESKE"/>
    <property type="match status" value="1"/>
</dbReference>
<proteinExistence type="inferred from homology"/>
<keyword evidence="8" id="KW-0223">Dioxygenase</keyword>
<dbReference type="GO" id="GO:0051537">
    <property type="term" value="F:2 iron, 2 sulfur cluster binding"/>
    <property type="evidence" value="ECO:0007669"/>
    <property type="project" value="UniProtKB-KW"/>
</dbReference>
<dbReference type="GO" id="GO:0051213">
    <property type="term" value="F:dioxygenase activity"/>
    <property type="evidence" value="ECO:0007669"/>
    <property type="project" value="UniProtKB-KW"/>
</dbReference>
<dbReference type="OrthoDB" id="593800at2"/>
<dbReference type="STRING" id="551991.SAMN05192529_101100"/>
<evidence type="ECO:0000256" key="6">
    <source>
        <dbReference type="ARBA" id="ARBA00038001"/>
    </source>
</evidence>
<comment type="cofactor">
    <cofactor evidence="5">
        <name>[2Fe-2S] cluster</name>
        <dbReference type="ChEBI" id="CHEBI:190135"/>
    </cofactor>
</comment>
<comment type="similarity">
    <text evidence="6">Belongs to the bacterial ring-hydroxylating dioxygenase ferredoxin component family.</text>
</comment>
<evidence type="ECO:0000256" key="4">
    <source>
        <dbReference type="ARBA" id="ARBA00023014"/>
    </source>
</evidence>
<keyword evidence="8" id="KW-0560">Oxidoreductase</keyword>
<evidence type="ECO:0000256" key="2">
    <source>
        <dbReference type="ARBA" id="ARBA00022723"/>
    </source>
</evidence>
<keyword evidence="2" id="KW-0479">Metal-binding</keyword>
<dbReference type="Proteomes" id="UP000199041">
    <property type="component" value="Unassembled WGS sequence"/>
</dbReference>
<evidence type="ECO:0000313" key="8">
    <source>
        <dbReference type="EMBL" id="SDZ73924.1"/>
    </source>
</evidence>
<dbReference type="PANTHER" id="PTHR21496:SF0">
    <property type="entry name" value="RIESKE DOMAIN-CONTAINING PROTEIN"/>
    <property type="match status" value="1"/>
</dbReference>
<keyword evidence="1" id="KW-0001">2Fe-2S</keyword>
<dbReference type="SUPFAM" id="SSF50022">
    <property type="entry name" value="ISP domain"/>
    <property type="match status" value="1"/>
</dbReference>
<dbReference type="PANTHER" id="PTHR21496">
    <property type="entry name" value="FERREDOXIN-RELATED"/>
    <property type="match status" value="1"/>
</dbReference>
<feature type="domain" description="Rieske" evidence="7">
    <location>
        <begin position="7"/>
        <end position="102"/>
    </location>
</feature>
<dbReference type="AlphaFoldDB" id="A0A1H3VI41"/>
<protein>
    <submittedName>
        <fullName evidence="8">3-phenylpropionate/trans-cinnamate dioxygenase ferredoxin subunit</fullName>
    </submittedName>
</protein>
<organism evidence="8 9">
    <name type="scientific">Arachidicoccus rhizosphaerae</name>
    <dbReference type="NCBI Taxonomy" id="551991"/>
    <lineage>
        <taxon>Bacteria</taxon>
        <taxon>Pseudomonadati</taxon>
        <taxon>Bacteroidota</taxon>
        <taxon>Chitinophagia</taxon>
        <taxon>Chitinophagales</taxon>
        <taxon>Chitinophagaceae</taxon>
        <taxon>Arachidicoccus</taxon>
    </lineage>
</organism>
<accession>A0A1H3VI41</accession>